<organism evidence="1 2">
    <name type="scientific">Nostoc piscinale CENA21</name>
    <dbReference type="NCBI Taxonomy" id="224013"/>
    <lineage>
        <taxon>Bacteria</taxon>
        <taxon>Bacillati</taxon>
        <taxon>Cyanobacteriota</taxon>
        <taxon>Cyanophyceae</taxon>
        <taxon>Nostocales</taxon>
        <taxon>Nostocaceae</taxon>
        <taxon>Nostoc</taxon>
    </lineage>
</organism>
<dbReference type="Proteomes" id="UP000062645">
    <property type="component" value="Chromosome"/>
</dbReference>
<dbReference type="AlphaFoldDB" id="A0A0M3V6L1"/>
<keyword evidence="2" id="KW-1185">Reference proteome</keyword>
<name>A0A0M3V6L1_9NOSO</name>
<dbReference type="EMBL" id="CP012036">
    <property type="protein sequence ID" value="ALF55627.1"/>
    <property type="molecule type" value="Genomic_DNA"/>
</dbReference>
<accession>A0A0M3V6L1</accession>
<proteinExistence type="predicted"/>
<dbReference type="RefSeq" id="WP_062296974.1">
    <property type="nucleotide sequence ID" value="NZ_CP012036.1"/>
</dbReference>
<dbReference type="STRING" id="224013.ACX27_26745"/>
<reference evidence="2" key="1">
    <citation type="submission" date="2015-07" db="EMBL/GenBank/DDBJ databases">
        <title>Genome Of Nitrogen-Fixing Cyanobacterium Nostoc piscinale CENA21 From Solimoes/Amazon River Floodplain Sediments And Comparative Genomics To Uncover Biosynthetic Natural Products Potential.</title>
        <authorList>
            <person name="Leao T.F."/>
            <person name="Leao P.N."/>
            <person name="Guimaraes P.I."/>
            <person name="de Melo A.G.C."/>
            <person name="Ramos R.T.J."/>
            <person name="Silva A."/>
            <person name="Fiore M.F."/>
            <person name="Schneider M.P.C."/>
        </authorList>
    </citation>
    <scope>NUCLEOTIDE SEQUENCE [LARGE SCALE GENOMIC DNA]</scope>
    <source>
        <strain evidence="2">CENA21</strain>
    </source>
</reference>
<dbReference type="KEGG" id="npz:ACX27_26745"/>
<gene>
    <name evidence="1" type="ORF">ACX27_26745</name>
</gene>
<evidence type="ECO:0000313" key="2">
    <source>
        <dbReference type="Proteomes" id="UP000062645"/>
    </source>
</evidence>
<sequence length="117" mass="13509">MAVLSQDQIERIELLCGYAQFQNLTRTQLQADFTQAVVDRVAEILSQLETIDTQLIQVREDNYVAESRGTKLDYKYHTRQLKMSGYTLLLELGTILGIRVLKNRYVHTGSGSNHNYW</sequence>
<evidence type="ECO:0000313" key="1">
    <source>
        <dbReference type="EMBL" id="ALF55627.1"/>
    </source>
</evidence>
<dbReference type="PATRIC" id="fig|224013.5.peg.6405"/>
<reference evidence="1 2" key="2">
    <citation type="journal article" date="2016" name="Genome Announc.">
        <title>Draft Genome Sequence of the N2-Fixing Cyanobacterium Nostoc piscinale CENA21, Isolated from the Brazilian Amazon Floodplain.</title>
        <authorList>
            <person name="Leao T."/>
            <person name="Guimaraes P.I."/>
            <person name="de Melo A.G."/>
            <person name="Ramos R.T."/>
            <person name="Leao P.N."/>
            <person name="Silva A."/>
            <person name="Fiore M.F."/>
            <person name="Schneider M.P."/>
        </authorList>
    </citation>
    <scope>NUCLEOTIDE SEQUENCE [LARGE SCALE GENOMIC DNA]</scope>
    <source>
        <strain evidence="1 2">CENA21</strain>
    </source>
</reference>
<protein>
    <submittedName>
        <fullName evidence="1">Uncharacterized protein</fullName>
    </submittedName>
</protein>